<dbReference type="InterPro" id="IPR036291">
    <property type="entry name" value="NAD(P)-bd_dom_sf"/>
</dbReference>
<name>A0A0M8MV43_ESCWE</name>
<comment type="similarity">
    <text evidence="1 3">Belongs to the short-chain dehydrogenases/reductases (SDR) family.</text>
</comment>
<organism evidence="4 5">
    <name type="scientific">Escovopsis weberi</name>
    <dbReference type="NCBI Taxonomy" id="150374"/>
    <lineage>
        <taxon>Eukaryota</taxon>
        <taxon>Fungi</taxon>
        <taxon>Dikarya</taxon>
        <taxon>Ascomycota</taxon>
        <taxon>Pezizomycotina</taxon>
        <taxon>Sordariomycetes</taxon>
        <taxon>Hypocreomycetidae</taxon>
        <taxon>Hypocreales</taxon>
        <taxon>Hypocreaceae</taxon>
        <taxon>Escovopsis</taxon>
    </lineage>
</organism>
<gene>
    <name evidence="4" type="ORF">ESCO_005814</name>
</gene>
<keyword evidence="2" id="KW-0560">Oxidoreductase</keyword>
<dbReference type="PRINTS" id="PR00080">
    <property type="entry name" value="SDRFAMILY"/>
</dbReference>
<dbReference type="EMBL" id="LGSR01000019">
    <property type="protein sequence ID" value="KOS20016.1"/>
    <property type="molecule type" value="Genomic_DNA"/>
</dbReference>
<dbReference type="SUPFAM" id="SSF51735">
    <property type="entry name" value="NAD(P)-binding Rossmann-fold domains"/>
    <property type="match status" value="1"/>
</dbReference>
<comment type="caution">
    <text evidence="4">The sequence shown here is derived from an EMBL/GenBank/DDBJ whole genome shotgun (WGS) entry which is preliminary data.</text>
</comment>
<proteinExistence type="inferred from homology"/>
<protein>
    <submittedName>
        <fullName evidence="4">Putative oxidoreductase</fullName>
    </submittedName>
</protein>
<dbReference type="PANTHER" id="PTHR44196">
    <property type="entry name" value="DEHYDROGENASE/REDUCTASE SDR FAMILY MEMBER 7B"/>
    <property type="match status" value="1"/>
</dbReference>
<evidence type="ECO:0000313" key="5">
    <source>
        <dbReference type="Proteomes" id="UP000053831"/>
    </source>
</evidence>
<evidence type="ECO:0000256" key="1">
    <source>
        <dbReference type="ARBA" id="ARBA00006484"/>
    </source>
</evidence>
<dbReference type="InterPro" id="IPR002347">
    <property type="entry name" value="SDR_fam"/>
</dbReference>
<dbReference type="PANTHER" id="PTHR44196:SF1">
    <property type="entry name" value="DEHYDROGENASE_REDUCTASE SDR FAMILY MEMBER 7B"/>
    <property type="match status" value="1"/>
</dbReference>
<dbReference type="GO" id="GO:0016020">
    <property type="term" value="C:membrane"/>
    <property type="evidence" value="ECO:0007669"/>
    <property type="project" value="TreeGrafter"/>
</dbReference>
<evidence type="ECO:0000256" key="2">
    <source>
        <dbReference type="ARBA" id="ARBA00023002"/>
    </source>
</evidence>
<dbReference type="PRINTS" id="PR00081">
    <property type="entry name" value="GDHRDH"/>
</dbReference>
<dbReference type="GO" id="GO:0016491">
    <property type="term" value="F:oxidoreductase activity"/>
    <property type="evidence" value="ECO:0007669"/>
    <property type="project" value="UniProtKB-KW"/>
</dbReference>
<sequence length="268" mass="29253">MAAAAGTENANGLAFNCALITGGAGGIGKSLAQYFISKDKKIIIAGKTESKLRESAREIGADSYYVLDTGNTSAISGFVDKVTTEHEDLDCLVNNAGIQKPLEVSENDKDDFLDKADQEINVNIRGPMHLALGLLPHFRTKPSAAIINVSSILGFVPFSILTPVYNGTKAWLHSWTMNFRAQLQRNETAGSGKIRVLEIVPPLVESDLHRDRGDPDDNKKEKNPIALTTDEFMRDTAMQLERGNQTIAPGLANEVVKEWFDGMGSRYE</sequence>
<reference evidence="4 5" key="1">
    <citation type="submission" date="2015-07" db="EMBL/GenBank/DDBJ databases">
        <title>The genome of the fungus Escovopsis weberi, a specialized disease agent of ant agriculture.</title>
        <authorList>
            <person name="de Man T.J."/>
            <person name="Stajich J.E."/>
            <person name="Kubicek C.P."/>
            <person name="Chenthamara K."/>
            <person name="Atanasova L."/>
            <person name="Druzhinina I.S."/>
            <person name="Birnbaum S."/>
            <person name="Barribeau S.M."/>
            <person name="Teiling C."/>
            <person name="Suen G."/>
            <person name="Currie C."/>
            <person name="Gerardo N.M."/>
        </authorList>
    </citation>
    <scope>NUCLEOTIDE SEQUENCE [LARGE SCALE GENOMIC DNA]</scope>
</reference>
<dbReference type="Gene3D" id="3.40.50.720">
    <property type="entry name" value="NAD(P)-binding Rossmann-like Domain"/>
    <property type="match status" value="1"/>
</dbReference>
<dbReference type="STRING" id="150374.A0A0M8MV43"/>
<dbReference type="AlphaFoldDB" id="A0A0M8MV43"/>
<keyword evidence="5" id="KW-1185">Reference proteome</keyword>
<dbReference type="Pfam" id="PF00106">
    <property type="entry name" value="adh_short"/>
    <property type="match status" value="1"/>
</dbReference>
<dbReference type="OrthoDB" id="37659at2759"/>
<accession>A0A0M8MV43</accession>
<evidence type="ECO:0000256" key="3">
    <source>
        <dbReference type="RuleBase" id="RU000363"/>
    </source>
</evidence>
<evidence type="ECO:0000313" key="4">
    <source>
        <dbReference type="EMBL" id="KOS20016.1"/>
    </source>
</evidence>
<dbReference type="Proteomes" id="UP000053831">
    <property type="component" value="Unassembled WGS sequence"/>
</dbReference>